<protein>
    <submittedName>
        <fullName evidence="4">Transposase</fullName>
    </submittedName>
</protein>
<dbReference type="PANTHER" id="PTHR33408">
    <property type="entry name" value="TRANSPOSASE"/>
    <property type="match status" value="1"/>
</dbReference>
<gene>
    <name evidence="4" type="ORF">K5I21_01710</name>
</gene>
<dbReference type="AlphaFoldDB" id="A0AAW5EX61"/>
<dbReference type="InterPro" id="IPR008490">
    <property type="entry name" value="Transposase_InsH_N"/>
</dbReference>
<dbReference type="Proteomes" id="UP001203136">
    <property type="component" value="Unassembled WGS sequence"/>
</dbReference>
<dbReference type="RefSeq" id="WP_003499237.1">
    <property type="nucleotide sequence ID" value="NZ_CABKPP010000022.1"/>
</dbReference>
<dbReference type="InterPro" id="IPR025668">
    <property type="entry name" value="Tnp_DDE_dom"/>
</dbReference>
<evidence type="ECO:0000259" key="2">
    <source>
        <dbReference type="Pfam" id="PF05598"/>
    </source>
</evidence>
<name>A0AAW5EX61_CLOSY</name>
<evidence type="ECO:0000259" key="3">
    <source>
        <dbReference type="Pfam" id="PF13751"/>
    </source>
</evidence>
<dbReference type="PANTHER" id="PTHR33408:SF2">
    <property type="entry name" value="TRANSPOSASE DDE DOMAIN-CONTAINING PROTEIN"/>
    <property type="match status" value="1"/>
</dbReference>
<accession>A0AAW5EX61</accession>
<reference evidence="4" key="1">
    <citation type="journal article" date="2022" name="Cell Host Microbe">
        <title>Colonization of the live biotherapeutic product VE303 and modulation of the microbiota and metabolites in healthy volunteers.</title>
        <authorList>
            <person name="Dsouza M."/>
            <person name="Menon R."/>
            <person name="Crossette E."/>
            <person name="Bhattarai S.K."/>
            <person name="Schneider J."/>
            <person name="Kim Y.G."/>
            <person name="Reddy S."/>
            <person name="Caballero S."/>
            <person name="Felix C."/>
            <person name="Cornacchione L."/>
            <person name="Hendrickson J."/>
            <person name="Watson A.R."/>
            <person name="Minot S.S."/>
            <person name="Greenfield N."/>
            <person name="Schopf L."/>
            <person name="Szabady R."/>
            <person name="Patarroyo J."/>
            <person name="Smith W."/>
            <person name="Harrison P."/>
            <person name="Kuijper E.J."/>
            <person name="Kelly C.P."/>
            <person name="Olle B."/>
            <person name="Bobilev D."/>
            <person name="Silber J.L."/>
            <person name="Bucci V."/>
            <person name="Roberts B."/>
            <person name="Faith J."/>
            <person name="Norman J.M."/>
        </authorList>
    </citation>
    <scope>NUCLEOTIDE SEQUENCE</scope>
    <source>
        <strain evidence="4">VE303-04</strain>
    </source>
</reference>
<evidence type="ECO:0000313" key="4">
    <source>
        <dbReference type="EMBL" id="MCK0084611.1"/>
    </source>
</evidence>
<feature type="domain" description="Transposase DDE" evidence="3">
    <location>
        <begin position="411"/>
        <end position="552"/>
    </location>
</feature>
<dbReference type="Pfam" id="PF05598">
    <property type="entry name" value="DUF772"/>
    <property type="match status" value="1"/>
</dbReference>
<feature type="coiled-coil region" evidence="1">
    <location>
        <begin position="162"/>
        <end position="218"/>
    </location>
</feature>
<evidence type="ECO:0000256" key="1">
    <source>
        <dbReference type="SAM" id="Coils"/>
    </source>
</evidence>
<dbReference type="EMBL" id="JAINVB010000001">
    <property type="protein sequence ID" value="MCK0084611.1"/>
    <property type="molecule type" value="Genomic_DNA"/>
</dbReference>
<keyword evidence="1" id="KW-0175">Coiled coil</keyword>
<organism evidence="4 5">
    <name type="scientific">Clostridium symbiosum</name>
    <name type="common">Bacteroides symbiosus</name>
    <dbReference type="NCBI Taxonomy" id="1512"/>
    <lineage>
        <taxon>Bacteria</taxon>
        <taxon>Bacillati</taxon>
        <taxon>Bacillota</taxon>
        <taxon>Clostridia</taxon>
        <taxon>Lachnospirales</taxon>
        <taxon>Lachnospiraceae</taxon>
        <taxon>Otoolea</taxon>
    </lineage>
</organism>
<proteinExistence type="predicted"/>
<feature type="domain" description="Transposase InsH N-terminal" evidence="2">
    <location>
        <begin position="17"/>
        <end position="107"/>
    </location>
</feature>
<dbReference type="Pfam" id="PF13751">
    <property type="entry name" value="DDE_Tnp_1_6"/>
    <property type="match status" value="1"/>
</dbReference>
<sequence>MPYIPTFDRTQMMMCSWDSFVAPESIARLIDAFVNSLELTKYGIKEVAREGRPGYDPKGMYKLYIYGNRKGIRSSRKLAESCKVNLEVKWMMGGAEPDFRTISDFRKDNIDSMKEIFHEFNRRISSAVDWGFCSIDGSKFQANNSKDNHFTKNKLDDRIKWLNAHTDEYLRLLKEIDEQEELEEMPENLTREVIEGKLKEAQERLARYEAYQRLMEETGASQMSLTDADARLMKNKNGFAVSYNPQTAVDSETHLIRDFKMTNQVTDHGMLTPTMEGLREENGNQILEVVADKGYENAEDIIRCLENGIIPHVIMEEGKSGYELELIYEKAEADTASIKREELKKSLHAGKIPEAYKEVISDMRVEEVRRKVKTEAEQEKKVKSVYGTTDEMVERAKEGYFVRDPERNLVYCPAGEILRQKCIKKNGNIRYTNKNACKHCKNRNKCYKGKNEWKEIDFTKDTLEKACKEWLEAEGKEYQQSGQETKVRYEKVKVVKFTLKPSQEKMCQRMCLSEHPFGTIKRAMGAAYFLLIGLRKVAGEFALFCLGYNIERAKNLLGFGRMMELMVREAASFLLKCVIYSVFNGTKKEKRLILCAE</sequence>
<evidence type="ECO:0000313" key="5">
    <source>
        <dbReference type="Proteomes" id="UP001203136"/>
    </source>
</evidence>
<comment type="caution">
    <text evidence="4">The sequence shown here is derived from an EMBL/GenBank/DDBJ whole genome shotgun (WGS) entry which is preliminary data.</text>
</comment>